<organism evidence="1 2">
    <name type="scientific">Rosa chinensis</name>
    <name type="common">China rose</name>
    <dbReference type="NCBI Taxonomy" id="74649"/>
    <lineage>
        <taxon>Eukaryota</taxon>
        <taxon>Viridiplantae</taxon>
        <taxon>Streptophyta</taxon>
        <taxon>Embryophyta</taxon>
        <taxon>Tracheophyta</taxon>
        <taxon>Spermatophyta</taxon>
        <taxon>Magnoliopsida</taxon>
        <taxon>eudicotyledons</taxon>
        <taxon>Gunneridae</taxon>
        <taxon>Pentapetalae</taxon>
        <taxon>rosids</taxon>
        <taxon>fabids</taxon>
        <taxon>Rosales</taxon>
        <taxon>Rosaceae</taxon>
        <taxon>Rosoideae</taxon>
        <taxon>Rosoideae incertae sedis</taxon>
        <taxon>Rosa</taxon>
    </lineage>
</organism>
<reference evidence="1 2" key="1">
    <citation type="journal article" date="2018" name="Nat. Genet.">
        <title>The Rosa genome provides new insights in the design of modern roses.</title>
        <authorList>
            <person name="Bendahmane M."/>
        </authorList>
    </citation>
    <scope>NUCLEOTIDE SEQUENCE [LARGE SCALE GENOMIC DNA]</scope>
    <source>
        <strain evidence="2">cv. Old Blush</strain>
    </source>
</reference>
<sequence length="83" mass="9535">MEALIVSSSLQATLGYLSTLVTSVRASVTHLTWRKQAGSEEEALIRIWVSWAAWEYLFHYQKKTLLLSTHLLSFGLYTIRFSK</sequence>
<accession>A0A2P6SIQ3</accession>
<protein>
    <submittedName>
        <fullName evidence="1">Uncharacterized protein</fullName>
    </submittedName>
</protein>
<dbReference type="Gramene" id="PRQ58571">
    <property type="protein sequence ID" value="PRQ58571"/>
    <property type="gene ID" value="RchiOBHm_Chr1g0360771"/>
</dbReference>
<dbReference type="Proteomes" id="UP000238479">
    <property type="component" value="Chromosome 1"/>
</dbReference>
<dbReference type="AlphaFoldDB" id="A0A2P6SIQ3"/>
<evidence type="ECO:0000313" key="2">
    <source>
        <dbReference type="Proteomes" id="UP000238479"/>
    </source>
</evidence>
<comment type="caution">
    <text evidence="1">The sequence shown here is derived from an EMBL/GenBank/DDBJ whole genome shotgun (WGS) entry which is preliminary data.</text>
</comment>
<gene>
    <name evidence="1" type="ORF">RchiOBHm_Chr1g0360771</name>
</gene>
<keyword evidence="2" id="KW-1185">Reference proteome</keyword>
<name>A0A2P6SIQ3_ROSCH</name>
<evidence type="ECO:0000313" key="1">
    <source>
        <dbReference type="EMBL" id="PRQ58571.1"/>
    </source>
</evidence>
<proteinExistence type="predicted"/>
<dbReference type="EMBL" id="PDCK01000039">
    <property type="protein sequence ID" value="PRQ58571.1"/>
    <property type="molecule type" value="Genomic_DNA"/>
</dbReference>